<name>A0A543J6L2_9PSEU</name>
<dbReference type="Gene3D" id="3.30.470.30">
    <property type="entry name" value="DNA ligase/mRNA capping enzyme"/>
    <property type="match status" value="1"/>
</dbReference>
<dbReference type="PROSITE" id="PS50160">
    <property type="entry name" value="DNA_LIGASE_A3"/>
    <property type="match status" value="1"/>
</dbReference>
<evidence type="ECO:0000256" key="1">
    <source>
        <dbReference type="ARBA" id="ARBA00007572"/>
    </source>
</evidence>
<dbReference type="InterPro" id="IPR012310">
    <property type="entry name" value="DNA_ligase_ATP-dep_cent"/>
</dbReference>
<dbReference type="InterPro" id="IPR014146">
    <property type="entry name" value="LigD_ligase_dom"/>
</dbReference>
<dbReference type="Proteomes" id="UP000316628">
    <property type="component" value="Unassembled WGS sequence"/>
</dbReference>
<dbReference type="InterPro" id="IPR012340">
    <property type="entry name" value="NA-bd_OB-fold"/>
</dbReference>
<evidence type="ECO:0000256" key="3">
    <source>
        <dbReference type="ARBA" id="ARBA00022598"/>
    </source>
</evidence>
<dbReference type="PANTHER" id="PTHR45674">
    <property type="entry name" value="DNA LIGASE 1/3 FAMILY MEMBER"/>
    <property type="match status" value="1"/>
</dbReference>
<dbReference type="GO" id="GO:0006310">
    <property type="term" value="P:DNA recombination"/>
    <property type="evidence" value="ECO:0007669"/>
    <property type="project" value="InterPro"/>
</dbReference>
<evidence type="ECO:0000256" key="4">
    <source>
        <dbReference type="ARBA" id="ARBA00034003"/>
    </source>
</evidence>
<dbReference type="SUPFAM" id="SSF56091">
    <property type="entry name" value="DNA ligase/mRNA capping enzyme, catalytic domain"/>
    <property type="match status" value="1"/>
</dbReference>
<dbReference type="Pfam" id="PF01068">
    <property type="entry name" value="DNA_ligase_A_M"/>
    <property type="match status" value="1"/>
</dbReference>
<dbReference type="EMBL" id="VFPP01000001">
    <property type="protein sequence ID" value="TQM78480.1"/>
    <property type="molecule type" value="Genomic_DNA"/>
</dbReference>
<dbReference type="RefSeq" id="WP_246107610.1">
    <property type="nucleotide sequence ID" value="NZ_VFPP01000001.1"/>
</dbReference>
<gene>
    <name evidence="6" type="ORF">FHX81_0749</name>
</gene>
<protein>
    <recommendedName>
        <fullName evidence="2">DNA ligase (ATP)</fullName>
        <ecNumber evidence="2">6.5.1.1</ecNumber>
    </recommendedName>
</protein>
<keyword evidence="3" id="KW-0436">Ligase</keyword>
<dbReference type="SUPFAM" id="SSF50249">
    <property type="entry name" value="Nucleic acid-binding proteins"/>
    <property type="match status" value="1"/>
</dbReference>
<dbReference type="AlphaFoldDB" id="A0A543J6L2"/>
<comment type="similarity">
    <text evidence="1">Belongs to the ATP-dependent DNA ligase family.</text>
</comment>
<dbReference type="PANTHER" id="PTHR45674:SF4">
    <property type="entry name" value="DNA LIGASE 1"/>
    <property type="match status" value="1"/>
</dbReference>
<dbReference type="NCBIfam" id="TIGR02779">
    <property type="entry name" value="NHEJ_ligase_lig"/>
    <property type="match status" value="1"/>
</dbReference>
<dbReference type="CDD" id="cd07971">
    <property type="entry name" value="OBF_DNA_ligase_LigD"/>
    <property type="match status" value="1"/>
</dbReference>
<evidence type="ECO:0000313" key="6">
    <source>
        <dbReference type="EMBL" id="TQM78480.1"/>
    </source>
</evidence>
<accession>A0A543J6L2</accession>
<comment type="catalytic activity">
    <reaction evidence="4">
        <text>ATP + (deoxyribonucleotide)n-3'-hydroxyl + 5'-phospho-(deoxyribonucleotide)m = (deoxyribonucleotide)n+m + AMP + diphosphate.</text>
        <dbReference type="EC" id="6.5.1.1"/>
    </reaction>
</comment>
<keyword evidence="7" id="KW-1185">Reference proteome</keyword>
<dbReference type="GO" id="GO:0005524">
    <property type="term" value="F:ATP binding"/>
    <property type="evidence" value="ECO:0007669"/>
    <property type="project" value="InterPro"/>
</dbReference>
<dbReference type="EC" id="6.5.1.1" evidence="2"/>
<dbReference type="Gene3D" id="3.30.1490.70">
    <property type="match status" value="1"/>
</dbReference>
<evidence type="ECO:0000256" key="2">
    <source>
        <dbReference type="ARBA" id="ARBA00012727"/>
    </source>
</evidence>
<dbReference type="Pfam" id="PF04679">
    <property type="entry name" value="DNA_ligase_A_C"/>
    <property type="match status" value="1"/>
</dbReference>
<dbReference type="GO" id="GO:0003910">
    <property type="term" value="F:DNA ligase (ATP) activity"/>
    <property type="evidence" value="ECO:0007669"/>
    <property type="project" value="UniProtKB-EC"/>
</dbReference>
<reference evidence="6 7" key="1">
    <citation type="submission" date="2019-06" db="EMBL/GenBank/DDBJ databases">
        <title>Sequencing the genomes of 1000 actinobacteria strains.</title>
        <authorList>
            <person name="Klenk H.-P."/>
        </authorList>
    </citation>
    <scope>NUCLEOTIDE SEQUENCE [LARGE SCALE GENOMIC DNA]</scope>
    <source>
        <strain evidence="6 7">DSM 45456</strain>
    </source>
</reference>
<comment type="caution">
    <text evidence="6">The sequence shown here is derived from an EMBL/GenBank/DDBJ whole genome shotgun (WGS) entry which is preliminary data.</text>
</comment>
<feature type="domain" description="ATP-dependent DNA ligase family profile" evidence="5">
    <location>
        <begin position="110"/>
        <end position="235"/>
    </location>
</feature>
<organism evidence="6 7">
    <name type="scientific">Saccharothrix saharensis</name>
    <dbReference type="NCBI Taxonomy" id="571190"/>
    <lineage>
        <taxon>Bacteria</taxon>
        <taxon>Bacillati</taxon>
        <taxon>Actinomycetota</taxon>
        <taxon>Actinomycetes</taxon>
        <taxon>Pseudonocardiales</taxon>
        <taxon>Pseudonocardiaceae</taxon>
        <taxon>Saccharothrix</taxon>
    </lineage>
</organism>
<dbReference type="GO" id="GO:0006281">
    <property type="term" value="P:DNA repair"/>
    <property type="evidence" value="ECO:0007669"/>
    <property type="project" value="InterPro"/>
</dbReference>
<dbReference type="InterPro" id="IPR012309">
    <property type="entry name" value="DNA_ligase_ATP-dep_C"/>
</dbReference>
<evidence type="ECO:0000313" key="7">
    <source>
        <dbReference type="Proteomes" id="UP000316628"/>
    </source>
</evidence>
<evidence type="ECO:0000259" key="5">
    <source>
        <dbReference type="PROSITE" id="PS50160"/>
    </source>
</evidence>
<dbReference type="CDD" id="cd07906">
    <property type="entry name" value="Adenylation_DNA_ligase_LigD_LigC"/>
    <property type="match status" value="1"/>
</dbReference>
<dbReference type="Gene3D" id="2.40.50.140">
    <property type="entry name" value="Nucleic acid-binding proteins"/>
    <property type="match status" value="1"/>
</dbReference>
<dbReference type="InterPro" id="IPR050191">
    <property type="entry name" value="ATP-dep_DNA_ligase"/>
</dbReference>
<proteinExistence type="inferred from homology"/>
<sequence>MPLRAESGLPELIRPMLAAPGQLPTGAGWAFEFKWDGVRAVTYVRGGRVRAMTRNDLEVSATYPELRALATLPGDHEVVLDGEIVALGARRQPDFGRLQARMHVARPGDELLARVPVVYYVFDLLHVDGRSLLGAPYARRREELGGLGLGGVPGVRVPPSFTEVDGEDVLAVASDYGLEGVVAKRVTSRYEPGRRSTAWVKVPLVRTQEVLIGGWRPGDGRRAGTIGSLLLGVPSDDGLRYVGKVGTGFTHSALLDLQERLRPLARTGSPFVDPVPADQARRAHWVRPELVGEVEYRTWTTDGRLRHSSWRGLRPDKQPGEVRLP</sequence>